<gene>
    <name evidence="7" type="ORF">GA0074695_3834</name>
</gene>
<keyword evidence="8" id="KW-1185">Reference proteome</keyword>
<name>A0A1C4Y4U6_MICVI</name>
<dbReference type="SUPFAM" id="SSF53383">
    <property type="entry name" value="PLP-dependent transferases"/>
    <property type="match status" value="1"/>
</dbReference>
<dbReference type="PROSITE" id="PS50949">
    <property type="entry name" value="HTH_GNTR"/>
    <property type="match status" value="1"/>
</dbReference>
<dbReference type="GO" id="GO:0008483">
    <property type="term" value="F:transaminase activity"/>
    <property type="evidence" value="ECO:0007669"/>
    <property type="project" value="UniProtKB-KW"/>
</dbReference>
<dbReference type="Proteomes" id="UP000198242">
    <property type="component" value="Chromosome I"/>
</dbReference>
<reference evidence="8" key="1">
    <citation type="submission" date="2016-06" db="EMBL/GenBank/DDBJ databases">
        <authorList>
            <person name="Varghese N."/>
            <person name="Submissions Spin"/>
        </authorList>
    </citation>
    <scope>NUCLEOTIDE SEQUENCE [LARGE SCALE GENOMIC DNA]</scope>
    <source>
        <strain evidence="8">DSM 43909</strain>
    </source>
</reference>
<dbReference type="SMART" id="SM00345">
    <property type="entry name" value="HTH_GNTR"/>
    <property type="match status" value="1"/>
</dbReference>
<proteinExistence type="inferred from homology"/>
<dbReference type="EMBL" id="LT607411">
    <property type="protein sequence ID" value="SCF15411.1"/>
    <property type="molecule type" value="Genomic_DNA"/>
</dbReference>
<evidence type="ECO:0000256" key="4">
    <source>
        <dbReference type="ARBA" id="ARBA00023125"/>
    </source>
</evidence>
<dbReference type="Gene3D" id="3.40.640.10">
    <property type="entry name" value="Type I PLP-dependent aspartate aminotransferase-like (Major domain)"/>
    <property type="match status" value="1"/>
</dbReference>
<dbReference type="Pfam" id="PF00392">
    <property type="entry name" value="GntR"/>
    <property type="match status" value="1"/>
</dbReference>
<dbReference type="InterPro" id="IPR051446">
    <property type="entry name" value="HTH_trans_reg/aminotransferase"/>
</dbReference>
<dbReference type="GO" id="GO:0003677">
    <property type="term" value="F:DNA binding"/>
    <property type="evidence" value="ECO:0007669"/>
    <property type="project" value="UniProtKB-KW"/>
</dbReference>
<protein>
    <submittedName>
        <fullName evidence="7">DNA-binding transcriptional regulator, MocR family, contains an aminotransferase domain</fullName>
    </submittedName>
</protein>
<evidence type="ECO:0000313" key="8">
    <source>
        <dbReference type="Proteomes" id="UP000198242"/>
    </source>
</evidence>
<dbReference type="Gene3D" id="1.10.10.10">
    <property type="entry name" value="Winged helix-like DNA-binding domain superfamily/Winged helix DNA-binding domain"/>
    <property type="match status" value="1"/>
</dbReference>
<accession>A0A1C4Y4U6</accession>
<evidence type="ECO:0000259" key="6">
    <source>
        <dbReference type="PROSITE" id="PS50949"/>
    </source>
</evidence>
<dbReference type="InterPro" id="IPR000524">
    <property type="entry name" value="Tscrpt_reg_HTH_GntR"/>
</dbReference>
<keyword evidence="4 7" id="KW-0238">DNA-binding</keyword>
<keyword evidence="7" id="KW-0808">Transferase</keyword>
<keyword evidence="5" id="KW-0804">Transcription</keyword>
<evidence type="ECO:0000256" key="2">
    <source>
        <dbReference type="ARBA" id="ARBA00022898"/>
    </source>
</evidence>
<evidence type="ECO:0000256" key="5">
    <source>
        <dbReference type="ARBA" id="ARBA00023163"/>
    </source>
</evidence>
<dbReference type="InterPro" id="IPR015421">
    <property type="entry name" value="PyrdxlP-dep_Trfase_major"/>
</dbReference>
<dbReference type="InterPro" id="IPR004839">
    <property type="entry name" value="Aminotransferase_I/II_large"/>
</dbReference>
<dbReference type="InterPro" id="IPR036388">
    <property type="entry name" value="WH-like_DNA-bd_sf"/>
</dbReference>
<dbReference type="PANTHER" id="PTHR46577">
    <property type="entry name" value="HTH-TYPE TRANSCRIPTIONAL REGULATORY PROTEIN GABR"/>
    <property type="match status" value="1"/>
</dbReference>
<keyword evidence="2" id="KW-0663">Pyridoxal phosphate</keyword>
<dbReference type="SUPFAM" id="SSF46785">
    <property type="entry name" value="Winged helix' DNA-binding domain"/>
    <property type="match status" value="1"/>
</dbReference>
<evidence type="ECO:0000256" key="1">
    <source>
        <dbReference type="ARBA" id="ARBA00005384"/>
    </source>
</evidence>
<dbReference type="RefSeq" id="WP_089007476.1">
    <property type="nucleotide sequence ID" value="NZ_LT607411.1"/>
</dbReference>
<keyword evidence="7" id="KW-0032">Aminotransferase</keyword>
<dbReference type="InterPro" id="IPR036390">
    <property type="entry name" value="WH_DNA-bd_sf"/>
</dbReference>
<dbReference type="Pfam" id="PF00155">
    <property type="entry name" value="Aminotran_1_2"/>
    <property type="match status" value="1"/>
</dbReference>
<dbReference type="GO" id="GO:0003700">
    <property type="term" value="F:DNA-binding transcription factor activity"/>
    <property type="evidence" value="ECO:0007669"/>
    <property type="project" value="InterPro"/>
</dbReference>
<organism evidence="7 8">
    <name type="scientific">Micromonospora viridifaciens</name>
    <dbReference type="NCBI Taxonomy" id="1881"/>
    <lineage>
        <taxon>Bacteria</taxon>
        <taxon>Bacillati</taxon>
        <taxon>Actinomycetota</taxon>
        <taxon>Actinomycetes</taxon>
        <taxon>Micromonosporales</taxon>
        <taxon>Micromonosporaceae</taxon>
        <taxon>Micromonospora</taxon>
    </lineage>
</organism>
<dbReference type="GO" id="GO:0030170">
    <property type="term" value="F:pyridoxal phosphate binding"/>
    <property type="evidence" value="ECO:0007669"/>
    <property type="project" value="InterPro"/>
</dbReference>
<dbReference type="PANTHER" id="PTHR46577:SF2">
    <property type="entry name" value="TRANSCRIPTIONAL REGULATORY PROTEIN"/>
    <property type="match status" value="1"/>
</dbReference>
<sequence>MTPPQPSTPTGDLDPQWLAARIEEPSARGIAAAVAALIRAGTIPSGTRLPTVRALGLQLGVSPATVSEAWSLLRRRRSVAGRGRAGTVVIGPPDVPHPRRFEDVGRHGDRLRHDLRLAVPDTALLPPLDAALAAALHTEELNEYHRVPITGRLADAVRPTWPFPPADLLAVNGGFDGLMLLCQTLVVAGDKVAVEDPTAPRLLDILDAVGAEVIPVPCDERGPRPDALADAVRRKPVLFIYQPHAHSPAGHSVDAARSGELAAALRDSETLVIEDDGLADLAPGPVQTLGTALPDRVVFLRSYSKSHGPDLRLAVLGGPAPLIERARVYRTFGSGWTSRILQNCLAHLLTDPHSRGLVAAAAETYANRRRTLAEALAARGVRTGGTVGLSLWLPVEDERSALITLAAHGVAVVPGGRCFAGPHEPFLRVATSRLHQHVDEVADLLAFAAFEEHDPRQSANIRY</sequence>
<dbReference type="OrthoDB" id="4336542at2"/>
<evidence type="ECO:0000256" key="3">
    <source>
        <dbReference type="ARBA" id="ARBA00023015"/>
    </source>
</evidence>
<dbReference type="AlphaFoldDB" id="A0A1C4Y4U6"/>
<dbReference type="InterPro" id="IPR015424">
    <property type="entry name" value="PyrdxlP-dep_Trfase"/>
</dbReference>
<evidence type="ECO:0000313" key="7">
    <source>
        <dbReference type="EMBL" id="SCF15411.1"/>
    </source>
</evidence>
<keyword evidence="3" id="KW-0805">Transcription regulation</keyword>
<feature type="domain" description="HTH gntR-type" evidence="6">
    <location>
        <begin position="24"/>
        <end position="92"/>
    </location>
</feature>
<comment type="similarity">
    <text evidence="1">In the C-terminal section; belongs to the class-I pyridoxal-phosphate-dependent aminotransferase family.</text>
</comment>
<dbReference type="CDD" id="cd00609">
    <property type="entry name" value="AAT_like"/>
    <property type="match status" value="1"/>
</dbReference>